<keyword evidence="2" id="KW-1185">Reference proteome</keyword>
<dbReference type="EMBL" id="CAJVQB010014883">
    <property type="protein sequence ID" value="CAG8771344.1"/>
    <property type="molecule type" value="Genomic_DNA"/>
</dbReference>
<organism evidence="1 2">
    <name type="scientific">Gigaspora margarita</name>
    <dbReference type="NCBI Taxonomy" id="4874"/>
    <lineage>
        <taxon>Eukaryota</taxon>
        <taxon>Fungi</taxon>
        <taxon>Fungi incertae sedis</taxon>
        <taxon>Mucoromycota</taxon>
        <taxon>Glomeromycotina</taxon>
        <taxon>Glomeromycetes</taxon>
        <taxon>Diversisporales</taxon>
        <taxon>Gigasporaceae</taxon>
        <taxon>Gigaspora</taxon>
    </lineage>
</organism>
<comment type="caution">
    <text evidence="1">The sequence shown here is derived from an EMBL/GenBank/DDBJ whole genome shotgun (WGS) entry which is preliminary data.</text>
</comment>
<protein>
    <submittedName>
        <fullName evidence="1">33069_t:CDS:1</fullName>
    </submittedName>
</protein>
<evidence type="ECO:0000313" key="2">
    <source>
        <dbReference type="Proteomes" id="UP000789901"/>
    </source>
</evidence>
<name>A0ABN7VGQ1_GIGMA</name>
<accession>A0ABN7VGQ1</accession>
<evidence type="ECO:0000313" key="1">
    <source>
        <dbReference type="EMBL" id="CAG8771344.1"/>
    </source>
</evidence>
<proteinExistence type="predicted"/>
<dbReference type="Proteomes" id="UP000789901">
    <property type="component" value="Unassembled WGS sequence"/>
</dbReference>
<gene>
    <name evidence="1" type="ORF">GMARGA_LOCUS18549</name>
</gene>
<feature type="non-terminal residue" evidence="1">
    <location>
        <position position="1"/>
    </location>
</feature>
<sequence>IDPAAYITSLQSLTPKITISNNDILNYLKDHAKDSIILRVAPFTSDSSQDSSHS</sequence>
<reference evidence="1 2" key="1">
    <citation type="submission" date="2021-06" db="EMBL/GenBank/DDBJ databases">
        <authorList>
            <person name="Kallberg Y."/>
            <person name="Tangrot J."/>
            <person name="Rosling A."/>
        </authorList>
    </citation>
    <scope>NUCLEOTIDE SEQUENCE [LARGE SCALE GENOMIC DNA]</scope>
    <source>
        <strain evidence="1 2">120-4 pot B 10/14</strain>
    </source>
</reference>